<dbReference type="Pfam" id="PF05299">
    <property type="entry name" value="Peptidase_M61"/>
    <property type="match status" value="1"/>
</dbReference>
<dbReference type="InterPro" id="IPR001478">
    <property type="entry name" value="PDZ"/>
</dbReference>
<accession>A0A4R6IWL7</accession>
<dbReference type="InterPro" id="IPR027268">
    <property type="entry name" value="Peptidase_M4/M1_CTD_sf"/>
</dbReference>
<keyword evidence="2" id="KW-0482">Metalloprotease</keyword>
<keyword evidence="2" id="KW-0378">Hydrolase</keyword>
<dbReference type="InterPro" id="IPR040756">
    <property type="entry name" value="Peptidase_M61_N"/>
</dbReference>
<dbReference type="Pfam" id="PF13180">
    <property type="entry name" value="PDZ_2"/>
    <property type="match status" value="1"/>
</dbReference>
<evidence type="ECO:0000313" key="3">
    <source>
        <dbReference type="Proteomes" id="UP000295741"/>
    </source>
</evidence>
<evidence type="ECO:0000259" key="1">
    <source>
        <dbReference type="SMART" id="SM00228"/>
    </source>
</evidence>
<dbReference type="Pfam" id="PF17899">
    <property type="entry name" value="Peptidase_M61_N"/>
    <property type="match status" value="1"/>
</dbReference>
<keyword evidence="2" id="KW-0645">Protease</keyword>
<reference evidence="2 3" key="1">
    <citation type="submission" date="2019-03" db="EMBL/GenBank/DDBJ databases">
        <title>Genomic Encyclopedia of Archaeal and Bacterial Type Strains, Phase II (KMG-II): from individual species to whole genera.</title>
        <authorList>
            <person name="Goeker M."/>
        </authorList>
    </citation>
    <scope>NUCLEOTIDE SEQUENCE [LARGE SCALE GENOMIC DNA]</scope>
    <source>
        <strain evidence="2 3">DSM 28323</strain>
    </source>
</reference>
<dbReference type="Gene3D" id="2.30.42.10">
    <property type="match status" value="1"/>
</dbReference>
<keyword evidence="3" id="KW-1185">Reference proteome</keyword>
<dbReference type="EMBL" id="SNWP01000011">
    <property type="protein sequence ID" value="TDO27109.1"/>
    <property type="molecule type" value="Genomic_DNA"/>
</dbReference>
<sequence length="607" mass="67375">MLQRSGLLLGLFLLSICTYAQKITYKVSFPNAVHHEAVISVTASGIQTKPAVFRMSRSSPGRYATHEFGKNVYDVKAADKNGNAITINRIDGDIYEVPTHTGTVTVTYTLFANYADGTYAGIDPESIHLNMPAAFMWITGYDKAPIEISFDLPKENKGIVGTQLFPTAQAHTFTAPDLQYFMDSPTKIGDLIIREWQVNNPDGKKFTIRIALEADATAQQADELMEKTKKIVAEASAVFGEFPNYETGTYTFIMSANPYVQGDGMEHRNSTMISSPSLSFNPNSLTGVTSHEFFHNWNVERIRPKTLEPFNFAKSNMSHELWFAEGFTQYYGSLILARAGLLTPQSFIASAGGLVNTKSNSPGAVYYSPVDASNHAVFVDAAVSIDKNNYNNMFTSYYTYGAAIALALDLEMQTKKNKSLDDFMKAMWVSHGKPEIPYTLSSMQKTLANITDAAFADQFFKKYILGHEAIDYTSLFAKAGYDIKKTNEGKVNIGLNTRANEQGKLMVTSNTLKGSSAYEAGLDINDEILQFDQTTVKSPTDITNFLQQKKPGEKVTVLYKHRGKEKTTVLTLKENSSLSINDIENTGQTITEAMKKIRDNWFKSKVK</sequence>
<dbReference type="SMART" id="SM00228">
    <property type="entry name" value="PDZ"/>
    <property type="match status" value="1"/>
</dbReference>
<dbReference type="OrthoDB" id="9778516at2"/>
<dbReference type="SUPFAM" id="SSF55486">
    <property type="entry name" value="Metalloproteases ('zincins'), catalytic domain"/>
    <property type="match status" value="1"/>
</dbReference>
<dbReference type="GO" id="GO:0006508">
    <property type="term" value="P:proteolysis"/>
    <property type="evidence" value="ECO:0007669"/>
    <property type="project" value="UniProtKB-KW"/>
</dbReference>
<protein>
    <submittedName>
        <fullName evidence="2">Putative metalloprotease with PDZ domain</fullName>
    </submittedName>
</protein>
<evidence type="ECO:0000313" key="2">
    <source>
        <dbReference type="EMBL" id="TDO27109.1"/>
    </source>
</evidence>
<dbReference type="InterPro" id="IPR036034">
    <property type="entry name" value="PDZ_sf"/>
</dbReference>
<dbReference type="InterPro" id="IPR024191">
    <property type="entry name" value="Peptidase_M61"/>
</dbReference>
<gene>
    <name evidence="2" type="ORF">BC659_2428</name>
</gene>
<dbReference type="GO" id="GO:0008237">
    <property type="term" value="F:metallopeptidase activity"/>
    <property type="evidence" value="ECO:0007669"/>
    <property type="project" value="UniProtKB-KW"/>
</dbReference>
<proteinExistence type="predicted"/>
<comment type="caution">
    <text evidence="2">The sequence shown here is derived from an EMBL/GenBank/DDBJ whole genome shotgun (WGS) entry which is preliminary data.</text>
</comment>
<name>A0A4R6IWL7_9BACT</name>
<feature type="domain" description="PDZ" evidence="1">
    <location>
        <begin position="491"/>
        <end position="563"/>
    </location>
</feature>
<organism evidence="2 3">
    <name type="scientific">Sediminibacterium goheungense</name>
    <dbReference type="NCBI Taxonomy" id="1086393"/>
    <lineage>
        <taxon>Bacteria</taxon>
        <taxon>Pseudomonadati</taxon>
        <taxon>Bacteroidota</taxon>
        <taxon>Chitinophagia</taxon>
        <taxon>Chitinophagales</taxon>
        <taxon>Chitinophagaceae</taxon>
        <taxon>Sediminibacterium</taxon>
    </lineage>
</organism>
<dbReference type="Gene3D" id="1.10.390.10">
    <property type="entry name" value="Neutral Protease Domain 2"/>
    <property type="match status" value="1"/>
</dbReference>
<dbReference type="SUPFAM" id="SSF50156">
    <property type="entry name" value="PDZ domain-like"/>
    <property type="match status" value="1"/>
</dbReference>
<dbReference type="InterPro" id="IPR007963">
    <property type="entry name" value="Peptidase_M61_catalytic"/>
</dbReference>
<dbReference type="Gene3D" id="2.60.40.3650">
    <property type="match status" value="1"/>
</dbReference>
<dbReference type="Proteomes" id="UP000295741">
    <property type="component" value="Unassembled WGS sequence"/>
</dbReference>
<dbReference type="RefSeq" id="WP_133474973.1">
    <property type="nucleotide sequence ID" value="NZ_SNWP01000011.1"/>
</dbReference>
<dbReference type="PIRSF" id="PIRSF016493">
    <property type="entry name" value="Glycyl_aminpptds"/>
    <property type="match status" value="1"/>
</dbReference>
<dbReference type="AlphaFoldDB" id="A0A4R6IWL7"/>